<feature type="transmembrane region" description="Helical" evidence="7">
    <location>
        <begin position="54"/>
        <end position="78"/>
    </location>
</feature>
<dbReference type="EMBL" id="BAAAUT010000003">
    <property type="protein sequence ID" value="GAA3116839.1"/>
    <property type="molecule type" value="Genomic_DNA"/>
</dbReference>
<keyword evidence="4 7" id="KW-0812">Transmembrane</keyword>
<evidence type="ECO:0000256" key="5">
    <source>
        <dbReference type="ARBA" id="ARBA00022989"/>
    </source>
</evidence>
<sequence length="429" mass="45075">MRDGVARARGFGGILRQRDFRLFWLGETTSEIGNSLAVVAMSLLVVSVLDASTFTVSLLTAFTFLPWLLVGLPAGAWIDRLPSRTVMIVTDLAAAVLYASIPVAAWLDVLTIEQVLAVAFLTGTVNVFFDTAYQVQLPCLVSADDLVEGNVKLQASVSVARFGGSSAGGFLVRAMGAATALVLNALSFLVSAACLLAVRAPQERPARRAGPRRRLWKDVAEGMRFVAGDRYLRPLTIWAALANFGLTGYDALIVVFLVRDVGVGAEAVGLLMAVGGVAAVAGALVAGRVVDRFGTARGLLLNSTFVIPFVLLVPLTGPGPGLVLYVAGVATCVAGIAVTNVIVASFRQAYAPPGMLGRVTATTRFVLNGVYPVGALVAGALGTWLGVRATLWIMLGIVALAGACLLTRTFRGRRDLPLTCRLPHAGRRK</sequence>
<comment type="subcellular location">
    <subcellularLocation>
        <location evidence="1">Cell membrane</location>
        <topology evidence="1">Multi-pass membrane protein</topology>
    </subcellularLocation>
</comment>
<keyword evidence="6 7" id="KW-0472">Membrane</keyword>
<keyword evidence="2" id="KW-0813">Transport</keyword>
<keyword evidence="5 7" id="KW-1133">Transmembrane helix</keyword>
<comment type="caution">
    <text evidence="9">The sequence shown here is derived from an EMBL/GenBank/DDBJ whole genome shotgun (WGS) entry which is preliminary data.</text>
</comment>
<evidence type="ECO:0000256" key="4">
    <source>
        <dbReference type="ARBA" id="ARBA00022692"/>
    </source>
</evidence>
<evidence type="ECO:0000256" key="6">
    <source>
        <dbReference type="ARBA" id="ARBA00023136"/>
    </source>
</evidence>
<feature type="domain" description="Major facilitator superfamily (MFS) profile" evidence="8">
    <location>
        <begin position="231"/>
        <end position="429"/>
    </location>
</feature>
<feature type="transmembrane region" description="Helical" evidence="7">
    <location>
        <begin position="85"/>
        <end position="107"/>
    </location>
</feature>
<evidence type="ECO:0000256" key="2">
    <source>
        <dbReference type="ARBA" id="ARBA00022448"/>
    </source>
</evidence>
<dbReference type="Gene3D" id="1.20.1250.20">
    <property type="entry name" value="MFS general substrate transporter like domains"/>
    <property type="match status" value="1"/>
</dbReference>
<dbReference type="SUPFAM" id="SSF103473">
    <property type="entry name" value="MFS general substrate transporter"/>
    <property type="match status" value="1"/>
</dbReference>
<dbReference type="Proteomes" id="UP001500320">
    <property type="component" value="Unassembled WGS sequence"/>
</dbReference>
<protein>
    <submittedName>
        <fullName evidence="9">MFS transporter</fullName>
    </submittedName>
</protein>
<reference evidence="10" key="1">
    <citation type="journal article" date="2019" name="Int. J. Syst. Evol. Microbiol.">
        <title>The Global Catalogue of Microorganisms (GCM) 10K type strain sequencing project: providing services to taxonomists for standard genome sequencing and annotation.</title>
        <authorList>
            <consortium name="The Broad Institute Genomics Platform"/>
            <consortium name="The Broad Institute Genome Sequencing Center for Infectious Disease"/>
            <person name="Wu L."/>
            <person name="Ma J."/>
        </authorList>
    </citation>
    <scope>NUCLEOTIDE SEQUENCE [LARGE SCALE GENOMIC DNA]</scope>
    <source>
        <strain evidence="10">JCM 9373</strain>
    </source>
</reference>
<feature type="transmembrane region" description="Helical" evidence="7">
    <location>
        <begin position="174"/>
        <end position="198"/>
    </location>
</feature>
<dbReference type="PROSITE" id="PS50850">
    <property type="entry name" value="MFS"/>
    <property type="match status" value="1"/>
</dbReference>
<name>A0ABP6MNG1_9ACTN</name>
<organism evidence="9 10">
    <name type="scientific">Planomonospora alba</name>
    <dbReference type="NCBI Taxonomy" id="161354"/>
    <lineage>
        <taxon>Bacteria</taxon>
        <taxon>Bacillati</taxon>
        <taxon>Actinomycetota</taxon>
        <taxon>Actinomycetes</taxon>
        <taxon>Streptosporangiales</taxon>
        <taxon>Streptosporangiaceae</taxon>
        <taxon>Planomonospora</taxon>
    </lineage>
</organism>
<dbReference type="PANTHER" id="PTHR23513">
    <property type="entry name" value="INTEGRAL MEMBRANE EFFLUX PROTEIN-RELATED"/>
    <property type="match status" value="1"/>
</dbReference>
<evidence type="ECO:0000313" key="9">
    <source>
        <dbReference type="EMBL" id="GAA3116839.1"/>
    </source>
</evidence>
<evidence type="ECO:0000256" key="3">
    <source>
        <dbReference type="ARBA" id="ARBA00022475"/>
    </source>
</evidence>
<keyword evidence="10" id="KW-1185">Reference proteome</keyword>
<feature type="transmembrane region" description="Helical" evidence="7">
    <location>
        <begin position="365"/>
        <end position="385"/>
    </location>
</feature>
<feature type="transmembrane region" description="Helical" evidence="7">
    <location>
        <begin position="21"/>
        <end position="48"/>
    </location>
</feature>
<evidence type="ECO:0000256" key="7">
    <source>
        <dbReference type="SAM" id="Phobius"/>
    </source>
</evidence>
<feature type="transmembrane region" description="Helical" evidence="7">
    <location>
        <begin position="391"/>
        <end position="410"/>
    </location>
</feature>
<dbReference type="RefSeq" id="WP_344855378.1">
    <property type="nucleotide sequence ID" value="NZ_BAAAUT010000003.1"/>
</dbReference>
<feature type="transmembrane region" description="Helical" evidence="7">
    <location>
        <begin position="235"/>
        <end position="258"/>
    </location>
</feature>
<feature type="transmembrane region" description="Helical" evidence="7">
    <location>
        <begin position="322"/>
        <end position="344"/>
    </location>
</feature>
<proteinExistence type="predicted"/>
<evidence type="ECO:0000313" key="10">
    <source>
        <dbReference type="Proteomes" id="UP001500320"/>
    </source>
</evidence>
<evidence type="ECO:0000256" key="1">
    <source>
        <dbReference type="ARBA" id="ARBA00004651"/>
    </source>
</evidence>
<dbReference type="Pfam" id="PF05977">
    <property type="entry name" value="MFS_3"/>
    <property type="match status" value="1"/>
</dbReference>
<accession>A0ABP6MNG1</accession>
<feature type="transmembrane region" description="Helical" evidence="7">
    <location>
        <begin position="264"/>
        <end position="287"/>
    </location>
</feature>
<feature type="transmembrane region" description="Helical" evidence="7">
    <location>
        <begin position="299"/>
        <end position="316"/>
    </location>
</feature>
<dbReference type="InterPro" id="IPR010290">
    <property type="entry name" value="TM_effector"/>
</dbReference>
<gene>
    <name evidence="9" type="ORF">GCM10010466_04830</name>
</gene>
<dbReference type="InterPro" id="IPR036259">
    <property type="entry name" value="MFS_trans_sf"/>
</dbReference>
<dbReference type="InterPro" id="IPR020846">
    <property type="entry name" value="MFS_dom"/>
</dbReference>
<dbReference type="PANTHER" id="PTHR23513:SF6">
    <property type="entry name" value="MAJOR FACILITATOR SUPERFAMILY ASSOCIATED DOMAIN-CONTAINING PROTEIN"/>
    <property type="match status" value="1"/>
</dbReference>
<keyword evidence="3" id="KW-1003">Cell membrane</keyword>
<dbReference type="CDD" id="cd06173">
    <property type="entry name" value="MFS_MefA_like"/>
    <property type="match status" value="1"/>
</dbReference>
<evidence type="ECO:0000259" key="8">
    <source>
        <dbReference type="PROSITE" id="PS50850"/>
    </source>
</evidence>